<dbReference type="RefSeq" id="XP_019637495.1">
    <property type="nucleotide sequence ID" value="XM_019781936.1"/>
</dbReference>
<organism evidence="2 3">
    <name type="scientific">Branchiostoma belcheri</name>
    <name type="common">Amphioxus</name>
    <dbReference type="NCBI Taxonomy" id="7741"/>
    <lineage>
        <taxon>Eukaryota</taxon>
        <taxon>Metazoa</taxon>
        <taxon>Chordata</taxon>
        <taxon>Cephalochordata</taxon>
        <taxon>Leptocardii</taxon>
        <taxon>Amphioxiformes</taxon>
        <taxon>Branchiostomatidae</taxon>
        <taxon>Branchiostoma</taxon>
    </lineage>
</organism>
<dbReference type="AlphaFoldDB" id="A0A6P4Z7U7"/>
<dbReference type="KEGG" id="bbel:109479889"/>
<name>A0A6P4Z7U7_BRABE</name>
<gene>
    <name evidence="3" type="primary">LOC109479889</name>
</gene>
<evidence type="ECO:0000313" key="2">
    <source>
        <dbReference type="Proteomes" id="UP000515135"/>
    </source>
</evidence>
<evidence type="ECO:0000256" key="1">
    <source>
        <dbReference type="SAM" id="SignalP"/>
    </source>
</evidence>
<keyword evidence="2" id="KW-1185">Reference proteome</keyword>
<accession>A0A6P4Z7U7</accession>
<feature type="signal peptide" evidence="1">
    <location>
        <begin position="1"/>
        <end position="23"/>
    </location>
</feature>
<dbReference type="GeneID" id="109479889"/>
<feature type="chain" id="PRO_5027595370" evidence="1">
    <location>
        <begin position="24"/>
        <end position="208"/>
    </location>
</feature>
<dbReference type="Proteomes" id="UP000515135">
    <property type="component" value="Unplaced"/>
</dbReference>
<dbReference type="PROSITE" id="PS51257">
    <property type="entry name" value="PROKAR_LIPOPROTEIN"/>
    <property type="match status" value="1"/>
</dbReference>
<proteinExistence type="predicted"/>
<sequence length="208" mass="24081">MKVTSRFACAAAVVLVTLTFTSCAEFDDVRDLVRTQDFLTHLDTLSPVPGCYQNLTCVNLTFDHIPENETSLYLNDSCFVCLNRTRNPDFCLEALTKIFDEVLCSYHSYFDPSNLQKVEDLGLKRWYKLYLEIRYFDNPSVLGDAARDAILTTVKQRILYRYKMALATDGGTPINHKDGLGFSETELYQEDEYFKEMYAYFRHNSIFL</sequence>
<evidence type="ECO:0000313" key="3">
    <source>
        <dbReference type="RefSeq" id="XP_019637495.1"/>
    </source>
</evidence>
<keyword evidence="1" id="KW-0732">Signal</keyword>
<dbReference type="OrthoDB" id="9987103at2759"/>
<reference evidence="3" key="1">
    <citation type="submission" date="2025-08" db="UniProtKB">
        <authorList>
            <consortium name="RefSeq"/>
        </authorList>
    </citation>
    <scope>IDENTIFICATION</scope>
    <source>
        <tissue evidence="3">Gonad</tissue>
    </source>
</reference>
<protein>
    <submittedName>
        <fullName evidence="3">Uncharacterized protein LOC109479889</fullName>
    </submittedName>
</protein>